<dbReference type="Proteomes" id="UP000307702">
    <property type="component" value="Unassembled WGS sequence"/>
</dbReference>
<dbReference type="SUPFAM" id="SSF55811">
    <property type="entry name" value="Nudix"/>
    <property type="match status" value="1"/>
</dbReference>
<keyword evidence="6" id="KW-0378">Hydrolase</keyword>
<feature type="binding site" evidence="13">
    <location>
        <position position="115"/>
    </location>
    <ligand>
        <name>Mg(2+)</name>
        <dbReference type="ChEBI" id="CHEBI:18420"/>
        <label>1</label>
    </ligand>
</feature>
<dbReference type="CDD" id="cd24155">
    <property type="entry name" value="NUDIX_ADPRase"/>
    <property type="match status" value="1"/>
</dbReference>
<comment type="caution">
    <text evidence="16">The sequence shown here is derived from an EMBL/GenBank/DDBJ whole genome shotgun (WGS) entry which is preliminary data.</text>
</comment>
<evidence type="ECO:0000313" key="17">
    <source>
        <dbReference type="Proteomes" id="UP000307702"/>
    </source>
</evidence>
<sequence length="212" mass="24122">MKSKKYKSLAMFSFNNHDVSVRSVKTRYQGFFKMNEYSLQHTLFSGKQSQLFTREVFERGDAVVVMPYDPTLDKVLLIEQFRPGALRGDDSPWLLEFIAGMFDANETAVEVAIREAKEEADLTLNEDDLVPIMEYLSSPGGMSERIHLYLAHFDSNTVKSGSVYGLPKENEDILLHLVSRTKALELLTQGKITNAATVIGLQWLALNYQRYL</sequence>
<evidence type="ECO:0000256" key="13">
    <source>
        <dbReference type="PIRSR" id="PIRSR604385-2"/>
    </source>
</evidence>
<dbReference type="EMBL" id="SZVP01000001">
    <property type="protein sequence ID" value="TMM47508.1"/>
    <property type="molecule type" value="Genomic_DNA"/>
</dbReference>
<evidence type="ECO:0000259" key="15">
    <source>
        <dbReference type="PROSITE" id="PS51462"/>
    </source>
</evidence>
<evidence type="ECO:0000256" key="5">
    <source>
        <dbReference type="ARBA" id="ARBA00022723"/>
    </source>
</evidence>
<feature type="domain" description="Nudix hydrolase" evidence="15">
    <location>
        <begin position="58"/>
        <end position="200"/>
    </location>
</feature>
<dbReference type="Pfam" id="PF00293">
    <property type="entry name" value="NUDIX"/>
    <property type="match status" value="1"/>
</dbReference>
<gene>
    <name evidence="16" type="ORF">FCS21_00555</name>
</gene>
<dbReference type="GO" id="GO:0019693">
    <property type="term" value="P:ribose phosphate metabolic process"/>
    <property type="evidence" value="ECO:0007669"/>
    <property type="project" value="TreeGrafter"/>
</dbReference>
<dbReference type="GO" id="GO:0006753">
    <property type="term" value="P:nucleoside phosphate metabolic process"/>
    <property type="evidence" value="ECO:0007669"/>
    <property type="project" value="TreeGrafter"/>
</dbReference>
<dbReference type="GO" id="GO:0005829">
    <property type="term" value="C:cytosol"/>
    <property type="evidence" value="ECO:0007669"/>
    <property type="project" value="TreeGrafter"/>
</dbReference>
<evidence type="ECO:0000313" key="16">
    <source>
        <dbReference type="EMBL" id="TMM47508.1"/>
    </source>
</evidence>
<dbReference type="Gene3D" id="3.90.79.10">
    <property type="entry name" value="Nucleoside Triphosphate Pyrophosphohydrolase"/>
    <property type="match status" value="1"/>
</dbReference>
<dbReference type="AlphaFoldDB" id="A0A8H2JQS7"/>
<evidence type="ECO:0000256" key="10">
    <source>
        <dbReference type="ARBA" id="ARBA00030308"/>
    </source>
</evidence>
<dbReference type="RefSeq" id="WP_138620043.1">
    <property type="nucleotide sequence ID" value="NZ_SZVP01000001.1"/>
</dbReference>
<protein>
    <recommendedName>
        <fullName evidence="4">ADP-ribose pyrophosphatase</fullName>
        <ecNumber evidence="3">3.6.1.13</ecNumber>
    </recommendedName>
    <alternativeName>
        <fullName evidence="9">ADP-ribose diphosphatase</fullName>
    </alternativeName>
    <alternativeName>
        <fullName evidence="11">ADP-ribose phosphohydrolase</fullName>
    </alternativeName>
    <alternativeName>
        <fullName evidence="10">Adenosine diphosphoribose pyrophosphatase</fullName>
    </alternativeName>
</protein>
<keyword evidence="7 13" id="KW-0460">Magnesium</keyword>
<dbReference type="InterPro" id="IPR000086">
    <property type="entry name" value="NUDIX_hydrolase_dom"/>
</dbReference>
<evidence type="ECO:0000256" key="12">
    <source>
        <dbReference type="ARBA" id="ARBA00049546"/>
    </source>
</evidence>
<evidence type="ECO:0000256" key="7">
    <source>
        <dbReference type="ARBA" id="ARBA00022842"/>
    </source>
</evidence>
<keyword evidence="17" id="KW-1185">Reference proteome</keyword>
<evidence type="ECO:0000256" key="9">
    <source>
        <dbReference type="ARBA" id="ARBA00030162"/>
    </source>
</evidence>
<evidence type="ECO:0000256" key="4">
    <source>
        <dbReference type="ARBA" id="ARBA00013297"/>
    </source>
</evidence>
<keyword evidence="5 13" id="KW-0479">Metal-binding</keyword>
<dbReference type="PROSITE" id="PS00893">
    <property type="entry name" value="NUDIX_BOX"/>
    <property type="match status" value="1"/>
</dbReference>
<dbReference type="InterPro" id="IPR015797">
    <property type="entry name" value="NUDIX_hydrolase-like_dom_sf"/>
</dbReference>
<evidence type="ECO:0000256" key="2">
    <source>
        <dbReference type="ARBA" id="ARBA00007482"/>
    </source>
</evidence>
<evidence type="ECO:0000256" key="6">
    <source>
        <dbReference type="ARBA" id="ARBA00022801"/>
    </source>
</evidence>
<dbReference type="PROSITE" id="PS51462">
    <property type="entry name" value="NUDIX"/>
    <property type="match status" value="1"/>
</dbReference>
<evidence type="ECO:0000256" key="11">
    <source>
        <dbReference type="ARBA" id="ARBA00033056"/>
    </source>
</evidence>
<comment type="function">
    <text evidence="8">Acts on ADP-mannose and ADP-glucose as well as ADP-ribose. Prevents glycogen biosynthesis. The reaction catalyzed by this enzyme is a limiting step of the gluconeogenic process.</text>
</comment>
<comment type="catalytic activity">
    <reaction evidence="12">
        <text>ADP-D-ribose + H2O = D-ribose 5-phosphate + AMP + 2 H(+)</text>
        <dbReference type="Rhea" id="RHEA:10412"/>
        <dbReference type="ChEBI" id="CHEBI:15377"/>
        <dbReference type="ChEBI" id="CHEBI:15378"/>
        <dbReference type="ChEBI" id="CHEBI:57967"/>
        <dbReference type="ChEBI" id="CHEBI:78346"/>
        <dbReference type="ChEBI" id="CHEBI:456215"/>
        <dbReference type="EC" id="3.6.1.13"/>
    </reaction>
</comment>
<dbReference type="GO" id="GO:0019144">
    <property type="term" value="F:ADP-sugar diphosphatase activity"/>
    <property type="evidence" value="ECO:0007669"/>
    <property type="project" value="TreeGrafter"/>
</dbReference>
<evidence type="ECO:0000256" key="8">
    <source>
        <dbReference type="ARBA" id="ARBA00025164"/>
    </source>
</evidence>
<feature type="short sequence motif" description="Nudix box" evidence="14">
    <location>
        <begin position="100"/>
        <end position="122"/>
    </location>
</feature>
<dbReference type="OrthoDB" id="5292471at2"/>
<proteinExistence type="inferred from homology"/>
<reference evidence="16 17" key="1">
    <citation type="submission" date="2019-05" db="EMBL/GenBank/DDBJ databases">
        <title>Colwellia ponticola sp. nov., isolated from seawater.</title>
        <authorList>
            <person name="Yoon J.-H."/>
        </authorList>
    </citation>
    <scope>NUCLEOTIDE SEQUENCE [LARGE SCALE GENOMIC DNA]</scope>
    <source>
        <strain evidence="16 17">OISW-25</strain>
    </source>
</reference>
<comment type="cofactor">
    <cofactor evidence="1 13">
        <name>Mg(2+)</name>
        <dbReference type="ChEBI" id="CHEBI:18420"/>
    </cofactor>
</comment>
<dbReference type="PANTHER" id="PTHR11839">
    <property type="entry name" value="UDP/ADP-SUGAR PYROPHOSPHATASE"/>
    <property type="match status" value="1"/>
</dbReference>
<feature type="binding site" evidence="13">
    <location>
        <position position="99"/>
    </location>
    <ligand>
        <name>Mg(2+)</name>
        <dbReference type="ChEBI" id="CHEBI:18420"/>
        <label>1</label>
    </ligand>
</feature>
<accession>A0A8H2JQS7</accession>
<name>A0A8H2JQS7_9GAMM</name>
<dbReference type="InterPro" id="IPR020084">
    <property type="entry name" value="NUDIX_hydrolase_CS"/>
</dbReference>
<dbReference type="GO" id="GO:0047631">
    <property type="term" value="F:ADP-ribose diphosphatase activity"/>
    <property type="evidence" value="ECO:0007669"/>
    <property type="project" value="UniProtKB-EC"/>
</dbReference>
<feature type="binding site" evidence="13">
    <location>
        <position position="119"/>
    </location>
    <ligand>
        <name>Mg(2+)</name>
        <dbReference type="ChEBI" id="CHEBI:18420"/>
        <label>1</label>
    </ligand>
</feature>
<dbReference type="GO" id="GO:0046872">
    <property type="term" value="F:metal ion binding"/>
    <property type="evidence" value="ECO:0007669"/>
    <property type="project" value="UniProtKB-KW"/>
</dbReference>
<evidence type="ECO:0000256" key="14">
    <source>
        <dbReference type="PIRSR" id="PIRSR604385-3"/>
    </source>
</evidence>
<comment type="similarity">
    <text evidence="2">Belongs to the Nudix hydrolase family. NudF subfamily.</text>
</comment>
<evidence type="ECO:0000256" key="1">
    <source>
        <dbReference type="ARBA" id="ARBA00001946"/>
    </source>
</evidence>
<organism evidence="16 17">
    <name type="scientific">Colwellia ponticola</name>
    <dbReference type="NCBI Taxonomy" id="2304625"/>
    <lineage>
        <taxon>Bacteria</taxon>
        <taxon>Pseudomonadati</taxon>
        <taxon>Pseudomonadota</taxon>
        <taxon>Gammaproteobacteria</taxon>
        <taxon>Alteromonadales</taxon>
        <taxon>Colwelliaceae</taxon>
        <taxon>Colwellia</taxon>
    </lineage>
</organism>
<feature type="binding site" evidence="13">
    <location>
        <position position="171"/>
    </location>
    <ligand>
        <name>Mg(2+)</name>
        <dbReference type="ChEBI" id="CHEBI:18420"/>
        <label>1</label>
    </ligand>
</feature>
<dbReference type="PANTHER" id="PTHR11839:SF5">
    <property type="entry name" value="ADP-RIBOSE PYROPHOSPHATASE"/>
    <property type="match status" value="1"/>
</dbReference>
<evidence type="ECO:0000256" key="3">
    <source>
        <dbReference type="ARBA" id="ARBA00012453"/>
    </source>
</evidence>
<dbReference type="NCBIfam" id="TIGR00052">
    <property type="entry name" value="nudix-type nucleoside diphosphatase, YffH/AdpP family"/>
    <property type="match status" value="1"/>
</dbReference>
<dbReference type="InterPro" id="IPR004385">
    <property type="entry name" value="NDP_pyrophosphatase"/>
</dbReference>
<dbReference type="EC" id="3.6.1.13" evidence="3"/>